<evidence type="ECO:0000256" key="6">
    <source>
        <dbReference type="ARBA" id="ARBA00023211"/>
    </source>
</evidence>
<comment type="caution">
    <text evidence="8">The sequence shown here is derived from an EMBL/GenBank/DDBJ whole genome shotgun (WGS) entry which is preliminary data.</text>
</comment>
<evidence type="ECO:0000256" key="5">
    <source>
        <dbReference type="ARBA" id="ARBA00022842"/>
    </source>
</evidence>
<dbReference type="SUPFAM" id="SSF55811">
    <property type="entry name" value="Nudix"/>
    <property type="match status" value="1"/>
</dbReference>
<proteinExistence type="predicted"/>
<dbReference type="Gene3D" id="3.90.79.10">
    <property type="entry name" value="Nucleoside Triphosphate Pyrophosphohydrolase"/>
    <property type="match status" value="1"/>
</dbReference>
<dbReference type="RefSeq" id="WP_153587004.1">
    <property type="nucleotide sequence ID" value="NZ_WJBU01000031.1"/>
</dbReference>
<dbReference type="PANTHER" id="PTHR12318">
    <property type="entry name" value="TESTOSTERONE-REGULATED PROTEIN RP2"/>
    <property type="match status" value="1"/>
</dbReference>
<dbReference type="InterPro" id="IPR015797">
    <property type="entry name" value="NUDIX_hydrolase-like_dom_sf"/>
</dbReference>
<keyword evidence="9" id="KW-1185">Reference proteome</keyword>
<dbReference type="OrthoDB" id="9788263at2"/>
<gene>
    <name evidence="8" type="ORF">GHT07_20780</name>
</gene>
<dbReference type="CDD" id="cd18870">
    <property type="entry name" value="NUDIX_AcylCoAdiphos_Nudt19"/>
    <property type="match status" value="1"/>
</dbReference>
<dbReference type="InterPro" id="IPR039121">
    <property type="entry name" value="NUDT19"/>
</dbReference>
<evidence type="ECO:0000256" key="2">
    <source>
        <dbReference type="ARBA" id="ARBA00001946"/>
    </source>
</evidence>
<accession>A0A844AYS7</accession>
<dbReference type="GO" id="GO:0016818">
    <property type="term" value="F:hydrolase activity, acting on acid anhydrides, in phosphorus-containing anhydrides"/>
    <property type="evidence" value="ECO:0007669"/>
    <property type="project" value="InterPro"/>
</dbReference>
<sequence>MQVNLEHSDAPVRDAATVVMLRDAPDGLEVFLMKRHGLSDVLGGAYVFAGGKVDLADATIDIGAHLDHPAHTLHALLGEPGLQPEAAAALYIAALREAFEETGVLYAHGATAADAALASGLLREGRAFDEVLAMMNLRLSTSSLQPWSRWITPSVGGVMRKRFDTRFFLASVPAGQQPHHDNHEATESAWLTPKAALQQYWERTIELAPPQVMSLAHLSRHASVASAVAQARTHTPPVIHPEPWEHAGDRVICYPGDEHHSVRERAMPGPTRLHYRNKRFEPEGGFEALFD</sequence>
<feature type="domain" description="Nudix hydrolase" evidence="7">
    <location>
        <begin position="11"/>
        <end position="213"/>
    </location>
</feature>
<organism evidence="8 9">
    <name type="scientific">Caenimonas koreensis DSM 17982</name>
    <dbReference type="NCBI Taxonomy" id="1121255"/>
    <lineage>
        <taxon>Bacteria</taxon>
        <taxon>Pseudomonadati</taxon>
        <taxon>Pseudomonadota</taxon>
        <taxon>Betaproteobacteria</taxon>
        <taxon>Burkholderiales</taxon>
        <taxon>Comamonadaceae</taxon>
        <taxon>Caenimonas</taxon>
    </lineage>
</organism>
<evidence type="ECO:0000259" key="7">
    <source>
        <dbReference type="PROSITE" id="PS51462"/>
    </source>
</evidence>
<keyword evidence="5" id="KW-0460">Magnesium</keyword>
<dbReference type="GO" id="GO:0046872">
    <property type="term" value="F:metal ion binding"/>
    <property type="evidence" value="ECO:0007669"/>
    <property type="project" value="UniProtKB-KW"/>
</dbReference>
<evidence type="ECO:0000256" key="3">
    <source>
        <dbReference type="ARBA" id="ARBA00022723"/>
    </source>
</evidence>
<keyword evidence="3" id="KW-0479">Metal-binding</keyword>
<evidence type="ECO:0000256" key="1">
    <source>
        <dbReference type="ARBA" id="ARBA00001936"/>
    </source>
</evidence>
<keyword evidence="4 8" id="KW-0378">Hydrolase</keyword>
<dbReference type="PANTHER" id="PTHR12318:SF0">
    <property type="entry name" value="ACYL-COENZYME A DIPHOSPHATASE NUDT19"/>
    <property type="match status" value="1"/>
</dbReference>
<dbReference type="InterPro" id="IPR000086">
    <property type="entry name" value="NUDIX_hydrolase_dom"/>
</dbReference>
<reference evidence="8 9" key="1">
    <citation type="submission" date="2019-11" db="EMBL/GenBank/DDBJ databases">
        <title>Caenimonas koreensis gen. nov., sp. nov., isolated from activated sludge.</title>
        <authorList>
            <person name="Seung H.R."/>
        </authorList>
    </citation>
    <scope>NUCLEOTIDE SEQUENCE [LARGE SCALE GENOMIC DNA]</scope>
    <source>
        <strain evidence="8 9">EMB320</strain>
    </source>
</reference>
<protein>
    <submittedName>
        <fullName evidence="8">NUDIX hydrolase</fullName>
    </submittedName>
</protein>
<comment type="cofactor">
    <cofactor evidence="2">
        <name>Mg(2+)</name>
        <dbReference type="ChEBI" id="CHEBI:18420"/>
    </cofactor>
</comment>
<dbReference type="AlphaFoldDB" id="A0A844AYS7"/>
<evidence type="ECO:0000256" key="4">
    <source>
        <dbReference type="ARBA" id="ARBA00022801"/>
    </source>
</evidence>
<dbReference type="PROSITE" id="PS51462">
    <property type="entry name" value="NUDIX"/>
    <property type="match status" value="1"/>
</dbReference>
<name>A0A844AYS7_9BURK</name>
<keyword evidence="6" id="KW-0464">Manganese</keyword>
<dbReference type="Proteomes" id="UP000487350">
    <property type="component" value="Unassembled WGS sequence"/>
</dbReference>
<evidence type="ECO:0000313" key="8">
    <source>
        <dbReference type="EMBL" id="MRD49710.1"/>
    </source>
</evidence>
<dbReference type="EMBL" id="WJBU01000031">
    <property type="protein sequence ID" value="MRD49710.1"/>
    <property type="molecule type" value="Genomic_DNA"/>
</dbReference>
<evidence type="ECO:0000313" key="9">
    <source>
        <dbReference type="Proteomes" id="UP000487350"/>
    </source>
</evidence>
<comment type="cofactor">
    <cofactor evidence="1">
        <name>Mn(2+)</name>
        <dbReference type="ChEBI" id="CHEBI:29035"/>
    </cofactor>
</comment>